<proteinExistence type="inferred from homology"/>
<keyword evidence="2" id="KW-0031">Aminopeptidase</keyword>
<accession>A0A1H9HGB1</accession>
<organism evidence="2 3">
    <name type="scientific">Piscibacillus halophilus</name>
    <dbReference type="NCBI Taxonomy" id="571933"/>
    <lineage>
        <taxon>Bacteria</taxon>
        <taxon>Bacillati</taxon>
        <taxon>Bacillota</taxon>
        <taxon>Bacilli</taxon>
        <taxon>Bacillales</taxon>
        <taxon>Bacillaceae</taxon>
        <taxon>Piscibacillus</taxon>
    </lineage>
</organism>
<gene>
    <name evidence="2" type="ORF">SAMN05216362_11913</name>
</gene>
<dbReference type="Proteomes" id="UP000199427">
    <property type="component" value="Unassembled WGS sequence"/>
</dbReference>
<dbReference type="SUPFAM" id="SSF56266">
    <property type="entry name" value="DmpA/ArgJ-like"/>
    <property type="match status" value="1"/>
</dbReference>
<dbReference type="OrthoDB" id="9808347at2"/>
<evidence type="ECO:0000313" key="2">
    <source>
        <dbReference type="EMBL" id="SEQ61314.1"/>
    </source>
</evidence>
<keyword evidence="3" id="KW-1185">Reference proteome</keyword>
<name>A0A1H9HGB1_9BACI</name>
<keyword evidence="2" id="KW-0645">Protease</keyword>
<dbReference type="InterPro" id="IPR005321">
    <property type="entry name" value="Peptidase_S58_DmpA"/>
</dbReference>
<dbReference type="Pfam" id="PF03576">
    <property type="entry name" value="Peptidase_S58"/>
    <property type="match status" value="1"/>
</dbReference>
<dbReference type="PANTHER" id="PTHR36512:SF3">
    <property type="entry name" value="BLR5678 PROTEIN"/>
    <property type="match status" value="1"/>
</dbReference>
<protein>
    <submittedName>
        <fullName evidence="2">L-aminopeptidase/D-esterase</fullName>
    </submittedName>
</protein>
<evidence type="ECO:0000256" key="1">
    <source>
        <dbReference type="ARBA" id="ARBA00007068"/>
    </source>
</evidence>
<comment type="similarity">
    <text evidence="1">Belongs to the peptidase S58 family.</text>
</comment>
<dbReference type="CDD" id="cd02252">
    <property type="entry name" value="nylC_like"/>
    <property type="match status" value="1"/>
</dbReference>
<dbReference type="InterPro" id="IPR016117">
    <property type="entry name" value="ArgJ-like_dom_sf"/>
</dbReference>
<dbReference type="Gene3D" id="3.60.70.12">
    <property type="entry name" value="L-amino peptidase D-ALA esterase/amidase"/>
    <property type="match status" value="1"/>
</dbReference>
<reference evidence="2 3" key="1">
    <citation type="submission" date="2016-10" db="EMBL/GenBank/DDBJ databases">
        <authorList>
            <person name="de Groot N.N."/>
        </authorList>
    </citation>
    <scope>NUCLEOTIDE SEQUENCE [LARGE SCALE GENOMIC DNA]</scope>
    <source>
        <strain evidence="2 3">DSM 21633</strain>
    </source>
</reference>
<dbReference type="AlphaFoldDB" id="A0A1H9HGB1"/>
<dbReference type="STRING" id="571933.SAMN05216362_11913"/>
<sequence length="317" mass="32805">MSFDNITDVPGVKVGHIEDLNALTGCTVILTEQGAVAGVDVRGAAPGTRETDLLHPVNMVHEVHGICLAGGSAFGLDAASGVMKFLEENEIGLDVVVANVPIVPSAILFDLAVGDSKVRPNADMGYKAAEKAARGIFQQGNVGAGCGATVGKVMGFEHCMKGGLGSTAISLENGLVVGAIVAVNALGDIRDPKTGSILAGAINPETGDLVDSEQFMRTQVESFGRVGQNTTIGVIAVNAKLSKAEATKVSQMAHNAIGRTIYPAHTMFDGDTIFTVATGDRQYSLDLIGSLATQALEKAIIRAVTEAESIQDIKAYQ</sequence>
<keyword evidence="2" id="KW-0378">Hydrolase</keyword>
<dbReference type="EMBL" id="FOES01000019">
    <property type="protein sequence ID" value="SEQ61314.1"/>
    <property type="molecule type" value="Genomic_DNA"/>
</dbReference>
<dbReference type="RefSeq" id="WP_091773789.1">
    <property type="nucleotide sequence ID" value="NZ_FOES01000019.1"/>
</dbReference>
<dbReference type="PANTHER" id="PTHR36512">
    <property type="entry name" value="D-AMINOPEPTIDASE"/>
    <property type="match status" value="1"/>
</dbReference>
<dbReference type="GO" id="GO:0004177">
    <property type="term" value="F:aminopeptidase activity"/>
    <property type="evidence" value="ECO:0007669"/>
    <property type="project" value="UniProtKB-KW"/>
</dbReference>
<evidence type="ECO:0000313" key="3">
    <source>
        <dbReference type="Proteomes" id="UP000199427"/>
    </source>
</evidence>